<dbReference type="InterPro" id="IPR008030">
    <property type="entry name" value="NmrA-like"/>
</dbReference>
<dbReference type="Pfam" id="PF05368">
    <property type="entry name" value="NmrA"/>
    <property type="match status" value="1"/>
</dbReference>
<feature type="domain" description="NmrA-like" evidence="1">
    <location>
        <begin position="8"/>
        <end position="255"/>
    </location>
</feature>
<dbReference type="InterPro" id="IPR051604">
    <property type="entry name" value="Ergot_Alk_Oxidoreductase"/>
</dbReference>
<name>A0A2Z5FZV5_9BACT</name>
<keyword evidence="3" id="KW-1185">Reference proteome</keyword>
<proteinExistence type="predicted"/>
<evidence type="ECO:0000259" key="1">
    <source>
        <dbReference type="Pfam" id="PF05368"/>
    </source>
</evidence>
<dbReference type="EMBL" id="CP030840">
    <property type="protein sequence ID" value="AXC12421.1"/>
    <property type="molecule type" value="Genomic_DNA"/>
</dbReference>
<gene>
    <name evidence="2" type="ORF">ACPOL_3126</name>
</gene>
<reference evidence="2 3" key="1">
    <citation type="journal article" date="2018" name="Front. Microbiol.">
        <title>Hydrolytic Capabilities as a Key to Environmental Success: Chitinolytic and Cellulolytic Acidobacteria From Acidic Sub-arctic Soils and Boreal Peatlands.</title>
        <authorList>
            <person name="Belova S.E."/>
            <person name="Ravin N.V."/>
            <person name="Pankratov T.A."/>
            <person name="Rakitin A.L."/>
            <person name="Ivanova A.A."/>
            <person name="Beletsky A.V."/>
            <person name="Mardanov A.V."/>
            <person name="Sinninghe Damste J.S."/>
            <person name="Dedysh S.N."/>
        </authorList>
    </citation>
    <scope>NUCLEOTIDE SEQUENCE [LARGE SCALE GENOMIC DNA]</scope>
    <source>
        <strain evidence="2 3">SBC82</strain>
    </source>
</reference>
<dbReference type="AlphaFoldDB" id="A0A2Z5FZV5"/>
<dbReference type="Gene3D" id="3.90.25.10">
    <property type="entry name" value="UDP-galactose 4-epimerase, domain 1"/>
    <property type="match status" value="1"/>
</dbReference>
<dbReference type="InterPro" id="IPR036291">
    <property type="entry name" value="NAD(P)-bd_dom_sf"/>
</dbReference>
<dbReference type="PANTHER" id="PTHR43162:SF1">
    <property type="entry name" value="PRESTALK A DIFFERENTIATION PROTEIN A"/>
    <property type="match status" value="1"/>
</dbReference>
<dbReference type="RefSeq" id="WP_114207637.1">
    <property type="nucleotide sequence ID" value="NZ_CP030840.1"/>
</dbReference>
<dbReference type="SUPFAM" id="SSF51735">
    <property type="entry name" value="NAD(P)-binding Rossmann-fold domains"/>
    <property type="match status" value="1"/>
</dbReference>
<dbReference type="KEGG" id="abas:ACPOL_3126"/>
<dbReference type="PANTHER" id="PTHR43162">
    <property type="match status" value="1"/>
</dbReference>
<protein>
    <submittedName>
        <fullName evidence="2">Oxidoreductase</fullName>
    </submittedName>
</protein>
<dbReference type="Proteomes" id="UP000253606">
    <property type="component" value="Chromosome"/>
</dbReference>
<sequence>MQANKTLRVLAVGAAGPSASMVVPELLTRNVSVRAFVHKSEDRPTVQKLGVTDIVVGELSDAAAVAKALEGIDAAFYIAPAALENEAEVGKQFASAAKQAGVRRVVFSSVIHPVLSELVNHADKAPVEEALLDSGMEYVFLHPAMFFQNIGAAWARMKETGVYGEPWSNETRFSRVDYRDVAEVAAIALTEDRLLYGTFELCAEGNLNRHGLAALMSKVVGKQIKPIKVEIPAQANMSPKLTRMFAWYDRHALLGNSTTLRAILGREPRTLQAFFEELNRN</sequence>
<accession>A0A2Z5FZV5</accession>
<organism evidence="2 3">
    <name type="scientific">Acidisarcina polymorpha</name>
    <dbReference type="NCBI Taxonomy" id="2211140"/>
    <lineage>
        <taxon>Bacteria</taxon>
        <taxon>Pseudomonadati</taxon>
        <taxon>Acidobacteriota</taxon>
        <taxon>Terriglobia</taxon>
        <taxon>Terriglobales</taxon>
        <taxon>Acidobacteriaceae</taxon>
        <taxon>Acidisarcina</taxon>
    </lineage>
</organism>
<dbReference type="Gene3D" id="3.40.50.720">
    <property type="entry name" value="NAD(P)-binding Rossmann-like Domain"/>
    <property type="match status" value="1"/>
</dbReference>
<evidence type="ECO:0000313" key="3">
    <source>
        <dbReference type="Proteomes" id="UP000253606"/>
    </source>
</evidence>
<dbReference type="OrthoDB" id="7771794at2"/>
<evidence type="ECO:0000313" key="2">
    <source>
        <dbReference type="EMBL" id="AXC12421.1"/>
    </source>
</evidence>